<dbReference type="AlphaFoldDB" id="A0A917AGV5"/>
<reference evidence="3" key="1">
    <citation type="journal article" date="2019" name="Int. J. Syst. Evol. Microbiol.">
        <title>The Global Catalogue of Microorganisms (GCM) 10K type strain sequencing project: providing services to taxonomists for standard genome sequencing and annotation.</title>
        <authorList>
            <consortium name="The Broad Institute Genomics Platform"/>
            <consortium name="The Broad Institute Genome Sequencing Center for Infectious Disease"/>
            <person name="Wu L."/>
            <person name="Ma J."/>
        </authorList>
    </citation>
    <scope>NUCLEOTIDE SEQUENCE [LARGE SCALE GENOMIC DNA]</scope>
    <source>
        <strain evidence="3">CGMCC 1.12664</strain>
    </source>
</reference>
<dbReference type="InterPro" id="IPR032710">
    <property type="entry name" value="NTF2-like_dom_sf"/>
</dbReference>
<protein>
    <recommendedName>
        <fullName evidence="1">SnoaL-like domain-containing protein</fullName>
    </recommendedName>
</protein>
<keyword evidence="3" id="KW-1185">Reference proteome</keyword>
<dbReference type="Gene3D" id="3.10.450.50">
    <property type="match status" value="1"/>
</dbReference>
<comment type="caution">
    <text evidence="2">The sequence shown here is derived from an EMBL/GenBank/DDBJ whole genome shotgun (WGS) entry which is preliminary data.</text>
</comment>
<dbReference type="InterPro" id="IPR037401">
    <property type="entry name" value="SnoaL-like"/>
</dbReference>
<dbReference type="CDD" id="cd00531">
    <property type="entry name" value="NTF2_like"/>
    <property type="match status" value="1"/>
</dbReference>
<name>A0A917AGV5_9RHOB</name>
<evidence type="ECO:0000313" key="2">
    <source>
        <dbReference type="EMBL" id="GGE50086.1"/>
    </source>
</evidence>
<dbReference type="SUPFAM" id="SSF54427">
    <property type="entry name" value="NTF2-like"/>
    <property type="match status" value="1"/>
</dbReference>
<dbReference type="RefSeq" id="WP_188479632.1">
    <property type="nucleotide sequence ID" value="NZ_BMFJ01000004.1"/>
</dbReference>
<evidence type="ECO:0000313" key="3">
    <source>
        <dbReference type="Proteomes" id="UP000612855"/>
    </source>
</evidence>
<feature type="domain" description="SnoaL-like" evidence="1">
    <location>
        <begin position="7"/>
        <end position="133"/>
    </location>
</feature>
<gene>
    <name evidence="2" type="ORF">GCM10011360_41380</name>
</gene>
<evidence type="ECO:0000259" key="1">
    <source>
        <dbReference type="Pfam" id="PF13577"/>
    </source>
</evidence>
<organism evidence="2 3">
    <name type="scientific">Primorskyibacter flagellatus</name>
    <dbReference type="NCBI Taxonomy" id="1387277"/>
    <lineage>
        <taxon>Bacteria</taxon>
        <taxon>Pseudomonadati</taxon>
        <taxon>Pseudomonadota</taxon>
        <taxon>Alphaproteobacteria</taxon>
        <taxon>Rhodobacterales</taxon>
        <taxon>Roseobacteraceae</taxon>
        <taxon>Primorskyibacter</taxon>
    </lineage>
</organism>
<proteinExistence type="predicted"/>
<dbReference type="Pfam" id="PF13577">
    <property type="entry name" value="SnoaL_4"/>
    <property type="match status" value="1"/>
</dbReference>
<dbReference type="EMBL" id="BMFJ01000004">
    <property type="protein sequence ID" value="GGE50086.1"/>
    <property type="molecule type" value="Genomic_DNA"/>
</dbReference>
<sequence>MDAIVALHAQIEISNQIKRFYMALDERDADALAAVIAPDGCWRRAGVDHIGPDAMRALIAERAPDRHSRHVLSNIVVDVLDERTATVRLYNTAFVHTGATGERGAAPMDLPSSIGILEGKFVHTGGAWLLKDLRSKPAFKRGITV</sequence>
<accession>A0A917AGV5</accession>
<dbReference type="Proteomes" id="UP000612855">
    <property type="component" value="Unassembled WGS sequence"/>
</dbReference>